<sequence length="78" mass="9196">MRAIEIASQHNWTQLWLESDSMLVVNAFKNHALVPWKLSNRWYNCIHIVLRIRFPLYTSIRVLQVAKKGLSKRIGTFS</sequence>
<dbReference type="AlphaFoldDB" id="A0A072U8J3"/>
<name>A0A072U8J3_MEDTR</name>
<dbReference type="EMBL" id="CM001222">
    <property type="protein sequence ID" value="KEH25972.1"/>
    <property type="molecule type" value="Genomic_DNA"/>
</dbReference>
<gene>
    <name evidence="1" type="ordered locus">MTR_6g038610</name>
</gene>
<evidence type="ECO:0000313" key="2">
    <source>
        <dbReference type="EnsemblPlants" id="KEH25972"/>
    </source>
</evidence>
<evidence type="ECO:0000313" key="1">
    <source>
        <dbReference type="EMBL" id="KEH25972.1"/>
    </source>
</evidence>
<reference evidence="1 3" key="2">
    <citation type="journal article" date="2014" name="BMC Genomics">
        <title>An improved genome release (version Mt4.0) for the model legume Medicago truncatula.</title>
        <authorList>
            <person name="Tang H."/>
            <person name="Krishnakumar V."/>
            <person name="Bidwell S."/>
            <person name="Rosen B."/>
            <person name="Chan A."/>
            <person name="Zhou S."/>
            <person name="Gentzbittel L."/>
            <person name="Childs K.L."/>
            <person name="Yandell M."/>
            <person name="Gundlach H."/>
            <person name="Mayer K.F."/>
            <person name="Schwartz D.C."/>
            <person name="Town C.D."/>
        </authorList>
    </citation>
    <scope>GENOME REANNOTATION</scope>
    <source>
        <strain evidence="1">A17</strain>
        <strain evidence="2 3">cv. Jemalong A17</strain>
    </source>
</reference>
<protein>
    <recommendedName>
        <fullName evidence="4">RNase H type-1 domain-containing protein</fullName>
    </recommendedName>
</protein>
<proteinExistence type="predicted"/>
<dbReference type="Proteomes" id="UP000002051">
    <property type="component" value="Chromosome 6"/>
</dbReference>
<evidence type="ECO:0008006" key="4">
    <source>
        <dbReference type="Google" id="ProtNLM"/>
    </source>
</evidence>
<evidence type="ECO:0000313" key="3">
    <source>
        <dbReference type="Proteomes" id="UP000002051"/>
    </source>
</evidence>
<keyword evidence="3" id="KW-1185">Reference proteome</keyword>
<dbReference type="EnsemblPlants" id="KEH25972">
    <property type="protein sequence ID" value="KEH25972"/>
    <property type="gene ID" value="MTR_6g038610"/>
</dbReference>
<reference evidence="2" key="3">
    <citation type="submission" date="2015-04" db="UniProtKB">
        <authorList>
            <consortium name="EnsemblPlants"/>
        </authorList>
    </citation>
    <scope>IDENTIFICATION</scope>
    <source>
        <strain evidence="2">cv. Jemalong A17</strain>
    </source>
</reference>
<dbReference type="HOGENOM" id="CLU_2625724_0_0_1"/>
<reference evidence="1 3" key="1">
    <citation type="journal article" date="2011" name="Nature">
        <title>The Medicago genome provides insight into the evolution of rhizobial symbioses.</title>
        <authorList>
            <person name="Young N.D."/>
            <person name="Debelle F."/>
            <person name="Oldroyd G.E."/>
            <person name="Geurts R."/>
            <person name="Cannon S.B."/>
            <person name="Udvardi M.K."/>
            <person name="Benedito V.A."/>
            <person name="Mayer K.F."/>
            <person name="Gouzy J."/>
            <person name="Schoof H."/>
            <person name="Van de Peer Y."/>
            <person name="Proost S."/>
            <person name="Cook D.R."/>
            <person name="Meyers B.C."/>
            <person name="Spannagl M."/>
            <person name="Cheung F."/>
            <person name="De Mita S."/>
            <person name="Krishnakumar V."/>
            <person name="Gundlach H."/>
            <person name="Zhou S."/>
            <person name="Mudge J."/>
            <person name="Bharti A.K."/>
            <person name="Murray J.D."/>
            <person name="Naoumkina M.A."/>
            <person name="Rosen B."/>
            <person name="Silverstein K.A."/>
            <person name="Tang H."/>
            <person name="Rombauts S."/>
            <person name="Zhao P.X."/>
            <person name="Zhou P."/>
            <person name="Barbe V."/>
            <person name="Bardou P."/>
            <person name="Bechner M."/>
            <person name="Bellec A."/>
            <person name="Berger A."/>
            <person name="Berges H."/>
            <person name="Bidwell S."/>
            <person name="Bisseling T."/>
            <person name="Choisne N."/>
            <person name="Couloux A."/>
            <person name="Denny R."/>
            <person name="Deshpande S."/>
            <person name="Dai X."/>
            <person name="Doyle J.J."/>
            <person name="Dudez A.M."/>
            <person name="Farmer A.D."/>
            <person name="Fouteau S."/>
            <person name="Franken C."/>
            <person name="Gibelin C."/>
            <person name="Gish J."/>
            <person name="Goldstein S."/>
            <person name="Gonzalez A.J."/>
            <person name="Green P.J."/>
            <person name="Hallab A."/>
            <person name="Hartog M."/>
            <person name="Hua A."/>
            <person name="Humphray S.J."/>
            <person name="Jeong D.H."/>
            <person name="Jing Y."/>
            <person name="Jocker A."/>
            <person name="Kenton S.M."/>
            <person name="Kim D.J."/>
            <person name="Klee K."/>
            <person name="Lai H."/>
            <person name="Lang C."/>
            <person name="Lin S."/>
            <person name="Macmil S.L."/>
            <person name="Magdelenat G."/>
            <person name="Matthews L."/>
            <person name="McCorrison J."/>
            <person name="Monaghan E.L."/>
            <person name="Mun J.H."/>
            <person name="Najar F.Z."/>
            <person name="Nicholson C."/>
            <person name="Noirot C."/>
            <person name="O'Bleness M."/>
            <person name="Paule C.R."/>
            <person name="Poulain J."/>
            <person name="Prion F."/>
            <person name="Qin B."/>
            <person name="Qu C."/>
            <person name="Retzel E.F."/>
            <person name="Riddle C."/>
            <person name="Sallet E."/>
            <person name="Samain S."/>
            <person name="Samson N."/>
            <person name="Sanders I."/>
            <person name="Saurat O."/>
            <person name="Scarpelli C."/>
            <person name="Schiex T."/>
            <person name="Segurens B."/>
            <person name="Severin A.J."/>
            <person name="Sherrier D.J."/>
            <person name="Shi R."/>
            <person name="Sims S."/>
            <person name="Singer S.R."/>
            <person name="Sinharoy S."/>
            <person name="Sterck L."/>
            <person name="Viollet A."/>
            <person name="Wang B.B."/>
            <person name="Wang K."/>
            <person name="Wang M."/>
            <person name="Wang X."/>
            <person name="Warfsmann J."/>
            <person name="Weissenbach J."/>
            <person name="White D.D."/>
            <person name="White J.D."/>
            <person name="Wiley G.B."/>
            <person name="Wincker P."/>
            <person name="Xing Y."/>
            <person name="Yang L."/>
            <person name="Yao Z."/>
            <person name="Ying F."/>
            <person name="Zhai J."/>
            <person name="Zhou L."/>
            <person name="Zuber A."/>
            <person name="Denarie J."/>
            <person name="Dixon R.A."/>
            <person name="May G.D."/>
            <person name="Schwartz D.C."/>
            <person name="Rogers J."/>
            <person name="Quetier F."/>
            <person name="Town C.D."/>
            <person name="Roe B.A."/>
        </authorList>
    </citation>
    <scope>NUCLEOTIDE SEQUENCE [LARGE SCALE GENOMIC DNA]</scope>
    <source>
        <strain evidence="1">A17</strain>
        <strain evidence="2 3">cv. Jemalong A17</strain>
    </source>
</reference>
<accession>A0A072U8J3</accession>
<organism evidence="1 3">
    <name type="scientific">Medicago truncatula</name>
    <name type="common">Barrel medic</name>
    <name type="synonym">Medicago tribuloides</name>
    <dbReference type="NCBI Taxonomy" id="3880"/>
    <lineage>
        <taxon>Eukaryota</taxon>
        <taxon>Viridiplantae</taxon>
        <taxon>Streptophyta</taxon>
        <taxon>Embryophyta</taxon>
        <taxon>Tracheophyta</taxon>
        <taxon>Spermatophyta</taxon>
        <taxon>Magnoliopsida</taxon>
        <taxon>eudicotyledons</taxon>
        <taxon>Gunneridae</taxon>
        <taxon>Pentapetalae</taxon>
        <taxon>rosids</taxon>
        <taxon>fabids</taxon>
        <taxon>Fabales</taxon>
        <taxon>Fabaceae</taxon>
        <taxon>Papilionoideae</taxon>
        <taxon>50 kb inversion clade</taxon>
        <taxon>NPAAA clade</taxon>
        <taxon>Hologalegina</taxon>
        <taxon>IRL clade</taxon>
        <taxon>Trifolieae</taxon>
        <taxon>Medicago</taxon>
    </lineage>
</organism>